<dbReference type="EMBL" id="JANVFU010000019">
    <property type="protein sequence ID" value="KAJ3739258.1"/>
    <property type="molecule type" value="Genomic_DNA"/>
</dbReference>
<dbReference type="AlphaFoldDB" id="A0A9W8NRA4"/>
<dbReference type="SUPFAM" id="SSF53474">
    <property type="entry name" value="alpha/beta-Hydrolases"/>
    <property type="match status" value="1"/>
</dbReference>
<reference evidence="3 4" key="1">
    <citation type="journal article" date="2023" name="Proc. Natl. Acad. Sci. U.S.A.">
        <title>A global phylogenomic analysis of the shiitake genus Lentinula.</title>
        <authorList>
            <person name="Sierra-Patev S."/>
            <person name="Min B."/>
            <person name="Naranjo-Ortiz M."/>
            <person name="Looney B."/>
            <person name="Konkel Z."/>
            <person name="Slot J.C."/>
            <person name="Sakamoto Y."/>
            <person name="Steenwyk J.L."/>
            <person name="Rokas A."/>
            <person name="Carro J."/>
            <person name="Camarero S."/>
            <person name="Ferreira P."/>
            <person name="Molpeceres G."/>
            <person name="Ruiz-Duenas F.J."/>
            <person name="Serrano A."/>
            <person name="Henrissat B."/>
            <person name="Drula E."/>
            <person name="Hughes K.W."/>
            <person name="Mata J.L."/>
            <person name="Ishikawa N.K."/>
            <person name="Vargas-Isla R."/>
            <person name="Ushijima S."/>
            <person name="Smith C.A."/>
            <person name="Donoghue J."/>
            <person name="Ahrendt S."/>
            <person name="Andreopoulos W."/>
            <person name="He G."/>
            <person name="LaButti K."/>
            <person name="Lipzen A."/>
            <person name="Ng V."/>
            <person name="Riley R."/>
            <person name="Sandor L."/>
            <person name="Barry K."/>
            <person name="Martinez A.T."/>
            <person name="Xiao Y."/>
            <person name="Gibbons J.G."/>
            <person name="Terashima K."/>
            <person name="Grigoriev I.V."/>
            <person name="Hibbett D."/>
        </authorList>
    </citation>
    <scope>NUCLEOTIDE SEQUENCE [LARGE SCALE GENOMIC DNA]</scope>
    <source>
        <strain evidence="3 4">TFB7810</strain>
    </source>
</reference>
<feature type="signal peptide" evidence="1">
    <location>
        <begin position="1"/>
        <end position="23"/>
    </location>
</feature>
<dbReference type="Gene3D" id="3.40.50.1820">
    <property type="entry name" value="alpha/beta hydrolase"/>
    <property type="match status" value="1"/>
</dbReference>
<dbReference type="Pfam" id="PF01764">
    <property type="entry name" value="Lipase_3"/>
    <property type="match status" value="1"/>
</dbReference>
<evidence type="ECO:0000313" key="3">
    <source>
        <dbReference type="EMBL" id="KAJ3739258.1"/>
    </source>
</evidence>
<dbReference type="CDD" id="cd00741">
    <property type="entry name" value="Lipase"/>
    <property type="match status" value="1"/>
</dbReference>
<sequence length="444" mass="49102">MQLFSSTKTRCAFFVSFLATTIAVPIGPEAVNIPSSHSNLAYHALKAVTLEAQVTVPSWPLPQLSTHDPIVAMVNSITPRAVDDIVRRFSKAKPFLNNAVPMMNLNFNGNKATPGAEKFDFKISFTARSQDDKGEWTQWDWPSQPEEIYGQIDIKSLAKKGAFDGSITSYPNGRSADNKGVLLESFENGELTNFRSSEKYEGKVQSGGLSPEGRLPCAFKATKPALVPSSIQSSGVTPLFATDLTDITSFAKFARGCVLSFSYQRVTMQGFRRSVLIDLKVPQTTLDSDLFPDVPTPTTVPVHPVFEHEHSLTASGILSEVSTRLMERKHTNNVTLVGHSLGRAMFDPLCFTLNLPTSAKQWYLVLLVRVGNAEFAALMLVFNCFNNKKDVIPIVPGQFLGFEHPQGEIHLLGNDKVSCPGLSFYRYTFIKTVCCVLCEYEEYY</sequence>
<protein>
    <recommendedName>
        <fullName evidence="2">Fungal lipase-type domain-containing protein</fullName>
    </recommendedName>
</protein>
<keyword evidence="4" id="KW-1185">Reference proteome</keyword>
<dbReference type="InterPro" id="IPR029058">
    <property type="entry name" value="AB_hydrolase_fold"/>
</dbReference>
<accession>A0A9W8NRA4</accession>
<dbReference type="Proteomes" id="UP001142393">
    <property type="component" value="Unassembled WGS sequence"/>
</dbReference>
<evidence type="ECO:0000256" key="1">
    <source>
        <dbReference type="SAM" id="SignalP"/>
    </source>
</evidence>
<keyword evidence="1" id="KW-0732">Signal</keyword>
<evidence type="ECO:0000313" key="4">
    <source>
        <dbReference type="Proteomes" id="UP001142393"/>
    </source>
</evidence>
<feature type="chain" id="PRO_5040772235" description="Fungal lipase-type domain-containing protein" evidence="1">
    <location>
        <begin position="24"/>
        <end position="444"/>
    </location>
</feature>
<comment type="caution">
    <text evidence="3">The sequence shown here is derived from an EMBL/GenBank/DDBJ whole genome shotgun (WGS) entry which is preliminary data.</text>
</comment>
<dbReference type="GO" id="GO:0006629">
    <property type="term" value="P:lipid metabolic process"/>
    <property type="evidence" value="ECO:0007669"/>
    <property type="project" value="InterPro"/>
</dbReference>
<organism evidence="3 4">
    <name type="scientific">Lentinula detonsa</name>
    <dbReference type="NCBI Taxonomy" id="2804962"/>
    <lineage>
        <taxon>Eukaryota</taxon>
        <taxon>Fungi</taxon>
        <taxon>Dikarya</taxon>
        <taxon>Basidiomycota</taxon>
        <taxon>Agaricomycotina</taxon>
        <taxon>Agaricomycetes</taxon>
        <taxon>Agaricomycetidae</taxon>
        <taxon>Agaricales</taxon>
        <taxon>Marasmiineae</taxon>
        <taxon>Omphalotaceae</taxon>
        <taxon>Lentinula</taxon>
    </lineage>
</organism>
<dbReference type="InterPro" id="IPR002921">
    <property type="entry name" value="Fungal_lipase-type"/>
</dbReference>
<gene>
    <name evidence="3" type="ORF">DFH05DRAFT_1464031</name>
</gene>
<evidence type="ECO:0000259" key="2">
    <source>
        <dbReference type="Pfam" id="PF01764"/>
    </source>
</evidence>
<proteinExistence type="predicted"/>
<name>A0A9W8NRA4_9AGAR</name>
<feature type="domain" description="Fungal lipase-type" evidence="2">
    <location>
        <begin position="299"/>
        <end position="398"/>
    </location>
</feature>